<protein>
    <recommendedName>
        <fullName evidence="2">non-specific serine/threonine protein kinase</fullName>
        <ecNumber evidence="2">2.7.11.1</ecNumber>
    </recommendedName>
</protein>
<evidence type="ECO:0000256" key="5">
    <source>
        <dbReference type="ARBA" id="ARBA00022989"/>
    </source>
</evidence>
<dbReference type="EC" id="2.7.11.1" evidence="2"/>
<keyword evidence="14" id="KW-0418">Kinase</keyword>
<dbReference type="InterPro" id="IPR009091">
    <property type="entry name" value="RCC1/BLIP-II"/>
</dbReference>
<evidence type="ECO:0000256" key="10">
    <source>
        <dbReference type="ARBA" id="ARBA00047899"/>
    </source>
</evidence>
<dbReference type="Proteomes" id="UP000288805">
    <property type="component" value="Unassembled WGS sequence"/>
</dbReference>
<evidence type="ECO:0000256" key="13">
    <source>
        <dbReference type="SAM" id="SignalP"/>
    </source>
</evidence>
<name>A0A438J277_VITVI</name>
<proteinExistence type="predicted"/>
<keyword evidence="7" id="KW-1015">Disulfide bond</keyword>
<comment type="subcellular location">
    <subcellularLocation>
        <location evidence="1">Membrane</location>
        <topology evidence="1">Single-pass type I membrane protein</topology>
    </subcellularLocation>
</comment>
<dbReference type="GO" id="GO:0004674">
    <property type="term" value="F:protein serine/threonine kinase activity"/>
    <property type="evidence" value="ECO:0007669"/>
    <property type="project" value="UniProtKB-KW"/>
</dbReference>
<evidence type="ECO:0000256" key="2">
    <source>
        <dbReference type="ARBA" id="ARBA00012513"/>
    </source>
</evidence>
<feature type="chain" id="PRO_5019091372" description="non-specific serine/threonine protein kinase" evidence="13">
    <location>
        <begin position="18"/>
        <end position="369"/>
    </location>
</feature>
<keyword evidence="6 12" id="KW-0472">Membrane</keyword>
<keyword evidence="3 12" id="KW-0812">Transmembrane</keyword>
<keyword evidence="8" id="KW-0675">Receptor</keyword>
<feature type="signal peptide" evidence="13">
    <location>
        <begin position="1"/>
        <end position="17"/>
    </location>
</feature>
<organism evidence="14 15">
    <name type="scientific">Vitis vinifera</name>
    <name type="common">Grape</name>
    <dbReference type="NCBI Taxonomy" id="29760"/>
    <lineage>
        <taxon>Eukaryota</taxon>
        <taxon>Viridiplantae</taxon>
        <taxon>Streptophyta</taxon>
        <taxon>Embryophyta</taxon>
        <taxon>Tracheophyta</taxon>
        <taxon>Spermatophyta</taxon>
        <taxon>Magnoliopsida</taxon>
        <taxon>eudicotyledons</taxon>
        <taxon>Gunneridae</taxon>
        <taxon>Pentapetalae</taxon>
        <taxon>rosids</taxon>
        <taxon>Vitales</taxon>
        <taxon>Vitaceae</taxon>
        <taxon>Viteae</taxon>
        <taxon>Vitis</taxon>
    </lineage>
</organism>
<sequence>MTPLSVAVAAVVTVVIAAVSSPALVHGLGSGSTLAVSYGSGAVCGVVAGERYQRIECYRGGETISIEPNISSFSSISGGRDFFCGLRSGGFALFCWNTSFVAKRIYFNYTVLLENLAVGDDQVCATVNGTGVVKCWRGENSSSLSESSQFSSISSGQLNVPSGSAYEFSNLSLGENHSCAIRQSNGSVVCWGGGGEFSTNATNGISFESIVSGLNFTCGLITTNYSIICWGPGWPSSSVSGLGLSPLPLSIILPGPCVQSSSCECVYPGSQYLCYGSEVVCKPCRVLVPGSPVPLSPVSPPSVSPPSSPSRALSRGLLAFAIVGSVGAFSGICTIIYACGLEFVVGTRKSTTLCSQQLLEAILMVVQTQ</sequence>
<dbReference type="Gene3D" id="2.130.10.30">
    <property type="entry name" value="Regulator of chromosome condensation 1/beta-lactamase-inhibitor protein II"/>
    <property type="match status" value="1"/>
</dbReference>
<comment type="catalytic activity">
    <reaction evidence="11">
        <text>L-seryl-[protein] + ATP = O-phospho-L-seryl-[protein] + ADP + H(+)</text>
        <dbReference type="Rhea" id="RHEA:17989"/>
        <dbReference type="Rhea" id="RHEA-COMP:9863"/>
        <dbReference type="Rhea" id="RHEA-COMP:11604"/>
        <dbReference type="ChEBI" id="CHEBI:15378"/>
        <dbReference type="ChEBI" id="CHEBI:29999"/>
        <dbReference type="ChEBI" id="CHEBI:30616"/>
        <dbReference type="ChEBI" id="CHEBI:83421"/>
        <dbReference type="ChEBI" id="CHEBI:456216"/>
        <dbReference type="EC" id="2.7.11.1"/>
    </reaction>
</comment>
<evidence type="ECO:0000256" key="11">
    <source>
        <dbReference type="ARBA" id="ARBA00048679"/>
    </source>
</evidence>
<comment type="catalytic activity">
    <reaction evidence="10">
        <text>L-threonyl-[protein] + ATP = O-phospho-L-threonyl-[protein] + ADP + H(+)</text>
        <dbReference type="Rhea" id="RHEA:46608"/>
        <dbReference type="Rhea" id="RHEA-COMP:11060"/>
        <dbReference type="Rhea" id="RHEA-COMP:11605"/>
        <dbReference type="ChEBI" id="CHEBI:15378"/>
        <dbReference type="ChEBI" id="CHEBI:30013"/>
        <dbReference type="ChEBI" id="CHEBI:30616"/>
        <dbReference type="ChEBI" id="CHEBI:61977"/>
        <dbReference type="ChEBI" id="CHEBI:456216"/>
        <dbReference type="EC" id="2.7.11.1"/>
    </reaction>
</comment>
<accession>A0A438J277</accession>
<evidence type="ECO:0000256" key="9">
    <source>
        <dbReference type="ARBA" id="ARBA00023180"/>
    </source>
</evidence>
<keyword evidence="14" id="KW-0808">Transferase</keyword>
<gene>
    <name evidence="14" type="primary">CCR3_1</name>
    <name evidence="14" type="ORF">CK203_016808</name>
</gene>
<keyword evidence="5 12" id="KW-1133">Transmembrane helix</keyword>
<reference evidence="14 15" key="1">
    <citation type="journal article" date="2018" name="PLoS Genet.">
        <title>Population sequencing reveals clonal diversity and ancestral inbreeding in the grapevine cultivar Chardonnay.</title>
        <authorList>
            <person name="Roach M.J."/>
            <person name="Johnson D.L."/>
            <person name="Bohlmann J."/>
            <person name="van Vuuren H.J."/>
            <person name="Jones S.J."/>
            <person name="Pretorius I.S."/>
            <person name="Schmidt S.A."/>
            <person name="Borneman A.R."/>
        </authorList>
    </citation>
    <scope>NUCLEOTIDE SEQUENCE [LARGE SCALE GENOMIC DNA]</scope>
    <source>
        <strain evidence="15">cv. Chardonnay</strain>
        <tissue evidence="14">Leaf</tissue>
    </source>
</reference>
<evidence type="ECO:0000256" key="4">
    <source>
        <dbReference type="ARBA" id="ARBA00022729"/>
    </source>
</evidence>
<evidence type="ECO:0000256" key="3">
    <source>
        <dbReference type="ARBA" id="ARBA00022692"/>
    </source>
</evidence>
<comment type="caution">
    <text evidence="14">The sequence shown here is derived from an EMBL/GenBank/DDBJ whole genome shotgun (WGS) entry which is preliminary data.</text>
</comment>
<evidence type="ECO:0000313" key="14">
    <source>
        <dbReference type="EMBL" id="RVX03067.1"/>
    </source>
</evidence>
<dbReference type="Pfam" id="PF13540">
    <property type="entry name" value="RCC1_2"/>
    <property type="match status" value="1"/>
</dbReference>
<evidence type="ECO:0000256" key="8">
    <source>
        <dbReference type="ARBA" id="ARBA00023170"/>
    </source>
</evidence>
<dbReference type="PANTHER" id="PTHR47460">
    <property type="entry name" value="SERINE/THREONINE-PROTEIN KINASE-LIKE PROTEIN ACR4"/>
    <property type="match status" value="1"/>
</dbReference>
<keyword evidence="9" id="KW-0325">Glycoprotein</keyword>
<evidence type="ECO:0000256" key="1">
    <source>
        <dbReference type="ARBA" id="ARBA00004479"/>
    </source>
</evidence>
<evidence type="ECO:0000256" key="6">
    <source>
        <dbReference type="ARBA" id="ARBA00023136"/>
    </source>
</evidence>
<evidence type="ECO:0000256" key="12">
    <source>
        <dbReference type="SAM" id="Phobius"/>
    </source>
</evidence>
<dbReference type="PANTHER" id="PTHR47460:SF1">
    <property type="entry name" value="SERINE_THREONINE-PROTEIN KINASE-LIKE PROTEIN ACR4"/>
    <property type="match status" value="1"/>
</dbReference>
<dbReference type="SUPFAM" id="SSF50985">
    <property type="entry name" value="RCC1/BLIP-II"/>
    <property type="match status" value="1"/>
</dbReference>
<dbReference type="AlphaFoldDB" id="A0A438J277"/>
<keyword evidence="4 13" id="KW-0732">Signal</keyword>
<evidence type="ECO:0000256" key="7">
    <source>
        <dbReference type="ARBA" id="ARBA00023157"/>
    </source>
</evidence>
<dbReference type="GO" id="GO:0016020">
    <property type="term" value="C:membrane"/>
    <property type="evidence" value="ECO:0007669"/>
    <property type="project" value="UniProtKB-SubCell"/>
</dbReference>
<dbReference type="EMBL" id="QGNW01000067">
    <property type="protein sequence ID" value="RVX03067.1"/>
    <property type="molecule type" value="Genomic_DNA"/>
</dbReference>
<evidence type="ECO:0000313" key="15">
    <source>
        <dbReference type="Proteomes" id="UP000288805"/>
    </source>
</evidence>
<feature type="transmembrane region" description="Helical" evidence="12">
    <location>
        <begin position="317"/>
        <end position="339"/>
    </location>
</feature>